<dbReference type="PANTHER" id="PTHR36843">
    <property type="entry name" value="HEME-DEPENDENT PEROXIDASE YWFI-RELATED"/>
    <property type="match status" value="1"/>
</dbReference>
<dbReference type="OrthoDB" id="8690at2157"/>
<dbReference type="NCBIfam" id="NF007124">
    <property type="entry name" value="PRK09565.1"/>
    <property type="match status" value="1"/>
</dbReference>
<evidence type="ECO:0000313" key="6">
    <source>
        <dbReference type="EMBL" id="TSD13761.1"/>
    </source>
</evidence>
<dbReference type="SUPFAM" id="SSF54909">
    <property type="entry name" value="Dimeric alpha+beta barrel"/>
    <property type="match status" value="2"/>
</dbReference>
<accession>A0A554N8P1</accession>
<dbReference type="InterPro" id="IPR011008">
    <property type="entry name" value="Dimeric_a/b-barrel"/>
</dbReference>
<dbReference type="NCBIfam" id="NF008913">
    <property type="entry name" value="PRK12276.1"/>
    <property type="match status" value="1"/>
</dbReference>
<feature type="compositionally biased region" description="Low complexity" evidence="4">
    <location>
        <begin position="312"/>
        <end position="322"/>
    </location>
</feature>
<dbReference type="Pfam" id="PF06778">
    <property type="entry name" value="Chlor_dismutase"/>
    <property type="match status" value="1"/>
</dbReference>
<dbReference type="Gene3D" id="3.30.70.100">
    <property type="match status" value="1"/>
</dbReference>
<dbReference type="Gene3D" id="3.30.70.1030">
    <property type="entry name" value="Apc35880, domain 1"/>
    <property type="match status" value="2"/>
</dbReference>
<keyword evidence="7" id="KW-1185">Reference proteome</keyword>
<dbReference type="RefSeq" id="WP_144262283.1">
    <property type="nucleotide sequence ID" value="NZ_QMDX01000006.1"/>
</dbReference>
<dbReference type="Pfam" id="PF03992">
    <property type="entry name" value="ABM"/>
    <property type="match status" value="1"/>
</dbReference>
<feature type="compositionally biased region" description="Acidic residues" evidence="4">
    <location>
        <begin position="324"/>
        <end position="334"/>
    </location>
</feature>
<feature type="domain" description="ABM" evidence="5">
    <location>
        <begin position="601"/>
        <end position="689"/>
    </location>
</feature>
<comment type="caution">
    <text evidence="6">The sequence shown here is derived from an EMBL/GenBank/DDBJ whole genome shotgun (WGS) entry which is preliminary data.</text>
</comment>
<name>A0A554N8P1_9EURY</name>
<keyword evidence="2" id="KW-0479">Metal-binding</keyword>
<sequence>MSEDAQRRRAPPTEEGWYVLHDLRSVDWDSWRAAPDRERRVALDEGVSYLESHAALADVAGDEGATAVFSVVGHKADFMMLHLRPSMAALDRAERAFERTALADYTDQASSYLSVTEVSGYMHDDLDAGLADVEDEGMRRYMQQRIYPEIPEMAHVCFYPMDKRRGPDHNWYDLPFDERAELMSAHGDIGREYAGKVTQIISGSVGLDDHEWGVTLFSDDPAQIKTLLYEMRFDPSSSRYAEFGTFYFGQRFPPTDLPALFAGETVPSEGVAAAPAPEQEAGAADHATPAAAGHADGGERAAASGSSGGTGAAENDGATAGGDDAGDDGGDADDGGSTGGRPPVADESPHEEVAESAIEQELRSLGLPAEDHDGAGYGLVFHSAADAEAMMEEVDGLRSNFDHYDTHVLTTVRADQGRSVVISLWANQRAADTASGFLGDLPQVERGVGGPLPGGEQPEGDAAGREDDSEDGADEDGTVETSGDAADSFREELRDLDVYAGQPHGEDVYAVVLYSEADAEALADEVYGMRERFEHYDTHVKTALYDARGAPGEASDAGDGTGDRTAVVSIWDTADAADTASGFLTDLPDIVERAGEESGFGTMGMFYTVKPDYREEFVDTFGDVGGMLADMAGHFDTDLMVNREDENDMFIASQWRAREDAMDFFRSDAFRDTVQWGREVLADRPRHVFLA</sequence>
<evidence type="ECO:0000256" key="2">
    <source>
        <dbReference type="ARBA" id="ARBA00022723"/>
    </source>
</evidence>
<dbReference type="Proteomes" id="UP000319894">
    <property type="component" value="Unassembled WGS sequence"/>
</dbReference>
<keyword evidence="3" id="KW-0408">Iron</keyword>
<protein>
    <submittedName>
        <fullName evidence="6">Heme-dependent peroxidase</fullName>
    </submittedName>
</protein>
<feature type="compositionally biased region" description="Acidic residues" evidence="4">
    <location>
        <begin position="467"/>
        <end position="478"/>
    </location>
</feature>
<evidence type="ECO:0000256" key="1">
    <source>
        <dbReference type="ARBA" id="ARBA00022617"/>
    </source>
</evidence>
<keyword evidence="6" id="KW-0560">Oxidoreductase</keyword>
<proteinExistence type="predicted"/>
<dbReference type="PANTHER" id="PTHR36843:SF1">
    <property type="entry name" value="COPROHEME DECARBOXYLASE"/>
    <property type="match status" value="1"/>
</dbReference>
<evidence type="ECO:0000313" key="7">
    <source>
        <dbReference type="Proteomes" id="UP000319894"/>
    </source>
</evidence>
<keyword evidence="1" id="KW-0349">Heme</keyword>
<dbReference type="AlphaFoldDB" id="A0A554N8P1"/>
<keyword evidence="6" id="KW-0575">Peroxidase</keyword>
<feature type="region of interest" description="Disordered" evidence="4">
    <location>
        <begin position="269"/>
        <end position="352"/>
    </location>
</feature>
<dbReference type="EMBL" id="QMDX01000006">
    <property type="protein sequence ID" value="TSD13761.1"/>
    <property type="molecule type" value="Genomic_DNA"/>
</dbReference>
<evidence type="ECO:0000256" key="3">
    <source>
        <dbReference type="ARBA" id="ARBA00023004"/>
    </source>
</evidence>
<organism evidence="6 7">
    <name type="scientific">Haloglomus irregulare</name>
    <dbReference type="NCBI Taxonomy" id="2234134"/>
    <lineage>
        <taxon>Archaea</taxon>
        <taxon>Methanobacteriati</taxon>
        <taxon>Methanobacteriota</taxon>
        <taxon>Stenosarchaea group</taxon>
        <taxon>Halobacteria</taxon>
        <taxon>Halobacteriales</taxon>
        <taxon>Natronomonadaceae</taxon>
        <taxon>Haloglomus</taxon>
    </lineage>
</organism>
<dbReference type="PROSITE" id="PS51725">
    <property type="entry name" value="ABM"/>
    <property type="match status" value="1"/>
</dbReference>
<feature type="compositionally biased region" description="Low complexity" evidence="4">
    <location>
        <begin position="272"/>
        <end position="305"/>
    </location>
</feature>
<dbReference type="InterPro" id="IPR010644">
    <property type="entry name" value="ChdC/CLD"/>
</dbReference>
<evidence type="ECO:0000256" key="4">
    <source>
        <dbReference type="SAM" id="MobiDB-lite"/>
    </source>
</evidence>
<dbReference type="InParanoid" id="A0A554N8P1"/>
<evidence type="ECO:0000259" key="5">
    <source>
        <dbReference type="PROSITE" id="PS51725"/>
    </source>
</evidence>
<dbReference type="GO" id="GO:0004601">
    <property type="term" value="F:peroxidase activity"/>
    <property type="evidence" value="ECO:0007669"/>
    <property type="project" value="UniProtKB-KW"/>
</dbReference>
<dbReference type="GO" id="GO:0046872">
    <property type="term" value="F:metal ion binding"/>
    <property type="evidence" value="ECO:0007669"/>
    <property type="project" value="UniProtKB-KW"/>
</dbReference>
<dbReference type="InterPro" id="IPR007138">
    <property type="entry name" value="ABM_dom"/>
</dbReference>
<reference evidence="6 7" key="1">
    <citation type="submission" date="2018-06" db="EMBL/GenBank/DDBJ databases">
        <title>Natronomonas sp. F16-60 a new haloarchaeon isolated from a solar saltern of Isla Cristina, Huelva, Spain.</title>
        <authorList>
            <person name="Duran-Viseras A."/>
            <person name="Sanchez-Porro C."/>
            <person name="Ventosa A."/>
        </authorList>
    </citation>
    <scope>NUCLEOTIDE SEQUENCE [LARGE SCALE GENOMIC DNA]</scope>
    <source>
        <strain evidence="6 7">F16-60</strain>
    </source>
</reference>
<dbReference type="GO" id="GO:0020037">
    <property type="term" value="F:heme binding"/>
    <property type="evidence" value="ECO:0007669"/>
    <property type="project" value="InterPro"/>
</dbReference>
<gene>
    <name evidence="6" type="ORF">DP107_11385</name>
</gene>
<feature type="region of interest" description="Disordered" evidence="4">
    <location>
        <begin position="436"/>
        <end position="486"/>
    </location>
</feature>